<organism evidence="5 6">
    <name type="scientific">Aspergillus oryzae</name>
    <name type="common">Yellow koji mold</name>
    <dbReference type="NCBI Taxonomy" id="5062"/>
    <lineage>
        <taxon>Eukaryota</taxon>
        <taxon>Fungi</taxon>
        <taxon>Dikarya</taxon>
        <taxon>Ascomycota</taxon>
        <taxon>Pezizomycotina</taxon>
        <taxon>Eurotiomycetes</taxon>
        <taxon>Eurotiomycetidae</taxon>
        <taxon>Eurotiales</taxon>
        <taxon>Aspergillaceae</taxon>
        <taxon>Aspergillus</taxon>
        <taxon>Aspergillus subgen. Circumdati</taxon>
    </lineage>
</organism>
<evidence type="ECO:0000256" key="1">
    <source>
        <dbReference type="ARBA" id="ARBA00009333"/>
    </source>
</evidence>
<evidence type="ECO:0000313" key="5">
    <source>
        <dbReference type="EMBL" id="GMG35997.1"/>
    </source>
</evidence>
<dbReference type="Proteomes" id="UP001165205">
    <property type="component" value="Unassembled WGS sequence"/>
</dbReference>
<protein>
    <submittedName>
        <fullName evidence="5">Unnamed protein product</fullName>
    </submittedName>
</protein>
<gene>
    <name evidence="5" type="ORF">Aory04_001111700</name>
</gene>
<dbReference type="InterPro" id="IPR023753">
    <property type="entry name" value="FAD/NAD-binding_dom"/>
</dbReference>
<dbReference type="AlphaFoldDB" id="A0AAN4YRZ1"/>
<dbReference type="PRINTS" id="PR00368">
    <property type="entry name" value="FADPNR"/>
</dbReference>
<dbReference type="Gene3D" id="3.50.50.60">
    <property type="entry name" value="FAD/NAD(P)-binding domain"/>
    <property type="match status" value="2"/>
</dbReference>
<dbReference type="GO" id="GO:0097237">
    <property type="term" value="P:cellular response to toxic substance"/>
    <property type="evidence" value="ECO:0007669"/>
    <property type="project" value="UniProtKB-ARBA"/>
</dbReference>
<dbReference type="PRINTS" id="PR00469">
    <property type="entry name" value="PNDRDTASEII"/>
</dbReference>
<sequence length="297" mass="31973">MTLYDVLIIGGGPAGLSVATGLARQLYRAVVFDSGVYRNALSNHMHNVATWDHSSPAEFRREARERILARYDTIQFENIEIKNVQKTSEGYFKAFDALDRVWTGRKLVLANGVRDLFPDIDGFHCLFCHGYEERGCASAGLLAVGDVANPMVAMHFARMAKRFASTVTLYTDGAEELAQTLQESTRGTGIKVNKKKISKLVKGHGASDVHVIFEDGTQPKTEINGPFAEQLGLQLTPTGDLEATAPFYSTSVPGVFAAGDCASPVKVVATAMSSGVLVAGGLVGQLQDELCLVSANE</sequence>
<dbReference type="InterPro" id="IPR036188">
    <property type="entry name" value="FAD/NAD-bd_sf"/>
</dbReference>
<keyword evidence="2" id="KW-0285">Flavoprotein</keyword>
<evidence type="ECO:0000256" key="3">
    <source>
        <dbReference type="ARBA" id="ARBA00023002"/>
    </source>
</evidence>
<feature type="domain" description="FAD/NAD(P)-binding" evidence="4">
    <location>
        <begin position="4"/>
        <end position="275"/>
    </location>
</feature>
<accession>A0AAN4YRZ1</accession>
<comment type="caution">
    <text evidence="5">The sequence shown here is derived from an EMBL/GenBank/DDBJ whole genome shotgun (WGS) entry which is preliminary data.</text>
</comment>
<dbReference type="EMBL" id="BSYA01000186">
    <property type="protein sequence ID" value="GMG35997.1"/>
    <property type="molecule type" value="Genomic_DNA"/>
</dbReference>
<evidence type="ECO:0000256" key="2">
    <source>
        <dbReference type="ARBA" id="ARBA00022630"/>
    </source>
</evidence>
<evidence type="ECO:0000313" key="6">
    <source>
        <dbReference type="Proteomes" id="UP001165205"/>
    </source>
</evidence>
<name>A0AAN4YRZ1_ASPOZ</name>
<comment type="similarity">
    <text evidence="1">Belongs to the class-II pyridine nucleotide-disulfide oxidoreductase family.</text>
</comment>
<proteinExistence type="inferred from homology"/>
<dbReference type="GO" id="GO:0016491">
    <property type="term" value="F:oxidoreductase activity"/>
    <property type="evidence" value="ECO:0007669"/>
    <property type="project" value="UniProtKB-KW"/>
</dbReference>
<dbReference type="SUPFAM" id="SSF51905">
    <property type="entry name" value="FAD/NAD(P)-binding domain"/>
    <property type="match status" value="1"/>
</dbReference>
<keyword evidence="3" id="KW-0560">Oxidoreductase</keyword>
<dbReference type="Pfam" id="PF07992">
    <property type="entry name" value="Pyr_redox_2"/>
    <property type="match status" value="1"/>
</dbReference>
<dbReference type="PANTHER" id="PTHR48105">
    <property type="entry name" value="THIOREDOXIN REDUCTASE 1-RELATED-RELATED"/>
    <property type="match status" value="1"/>
</dbReference>
<evidence type="ECO:0000259" key="4">
    <source>
        <dbReference type="Pfam" id="PF07992"/>
    </source>
</evidence>
<reference evidence="5" key="1">
    <citation type="submission" date="2023-04" db="EMBL/GenBank/DDBJ databases">
        <title>Aspergillus oryzae NBRC 4228.</title>
        <authorList>
            <person name="Ichikawa N."/>
            <person name="Sato H."/>
            <person name="Tonouchi N."/>
        </authorList>
    </citation>
    <scope>NUCLEOTIDE SEQUENCE</scope>
    <source>
        <strain evidence="5">NBRC 4228</strain>
    </source>
</reference>
<dbReference type="InterPro" id="IPR050097">
    <property type="entry name" value="Ferredoxin-NADP_redctase_2"/>
</dbReference>